<dbReference type="SUPFAM" id="SSF69369">
    <property type="entry name" value="Cloacin translocation domain"/>
    <property type="match status" value="2"/>
</dbReference>
<keyword evidence="2" id="KW-0044">Antibiotic</keyword>
<evidence type="ECO:0000256" key="4">
    <source>
        <dbReference type="SAM" id="Coils"/>
    </source>
</evidence>
<dbReference type="RefSeq" id="WP_408573700.1">
    <property type="nucleotide sequence ID" value="NZ_JBBEST010000011.1"/>
</dbReference>
<evidence type="ECO:0000256" key="2">
    <source>
        <dbReference type="ARBA" id="ARBA00023022"/>
    </source>
</evidence>
<evidence type="ECO:0000256" key="1">
    <source>
        <dbReference type="ARBA" id="ARBA00022529"/>
    </source>
</evidence>
<evidence type="ECO:0000256" key="5">
    <source>
        <dbReference type="SAM" id="MobiDB-lite"/>
    </source>
</evidence>
<dbReference type="InterPro" id="IPR016128">
    <property type="entry name" value="Pyosin/cloacin_T_dom"/>
</dbReference>
<evidence type="ECO:0000313" key="9">
    <source>
        <dbReference type="Proteomes" id="UP001629523"/>
    </source>
</evidence>
<comment type="caution">
    <text evidence="8">The sequence shown here is derived from an EMBL/GenBank/DDBJ whole genome shotgun (WGS) entry which is preliminary data.</text>
</comment>
<feature type="domain" description="Pyosin/cloacin translocation" evidence="7">
    <location>
        <begin position="747"/>
        <end position="881"/>
    </location>
</feature>
<keyword evidence="3" id="KW-0078">Bacteriocin</keyword>
<dbReference type="EMBL" id="JBBEST010000011">
    <property type="protein sequence ID" value="MFM1348469.1"/>
    <property type="molecule type" value="Genomic_DNA"/>
</dbReference>
<proteinExistence type="predicted"/>
<evidence type="ECO:0000313" key="8">
    <source>
        <dbReference type="EMBL" id="MFM1348469.1"/>
    </source>
</evidence>
<feature type="compositionally biased region" description="Polar residues" evidence="5">
    <location>
        <begin position="1"/>
        <end position="10"/>
    </location>
</feature>
<organism evidence="8 9">
    <name type="scientific">Yersinia proxima</name>
    <dbReference type="NCBI Taxonomy" id="2890316"/>
    <lineage>
        <taxon>Bacteria</taxon>
        <taxon>Pseudomonadati</taxon>
        <taxon>Pseudomonadota</taxon>
        <taxon>Gammaproteobacteria</taxon>
        <taxon>Enterobacterales</taxon>
        <taxon>Yersiniaceae</taxon>
        <taxon>Yersinia</taxon>
    </lineage>
</organism>
<feature type="region of interest" description="Disordered" evidence="5">
    <location>
        <begin position="1"/>
        <end position="76"/>
    </location>
</feature>
<protein>
    <submittedName>
        <fullName evidence="8">S-type pyocin domain-containing protein</fullName>
    </submittedName>
</protein>
<gene>
    <name evidence="8" type="ORF">WFP14_18150</name>
</gene>
<dbReference type="InterPro" id="IPR036302">
    <property type="entry name" value="Pyosin/cloacin_T_dom_sf"/>
</dbReference>
<evidence type="ECO:0000256" key="3">
    <source>
        <dbReference type="ARBA" id="ARBA00023048"/>
    </source>
</evidence>
<evidence type="ECO:0000259" key="7">
    <source>
        <dbReference type="Pfam" id="PF06958"/>
    </source>
</evidence>
<keyword evidence="9" id="KW-1185">Reference proteome</keyword>
<feature type="domain" description="Pyosin/cloacin translocation" evidence="6">
    <location>
        <begin position="30"/>
        <end position="310"/>
    </location>
</feature>
<keyword evidence="4" id="KW-0175">Coiled coil</keyword>
<keyword evidence="1" id="KW-0929">Antimicrobial</keyword>
<sequence length="1023" mass="113685">MGEGHSNTTGHGARGPTGGVKGGPAGPGGPGSNRGQGWGTSQTPYGAIHHYSPSQFGHSSQRGGGRGGDRGSQAAPANLAQNPELQTYMAVGGMPAVITLIDGNWGVTLSRLPAVAAFIEGHLARVGSWLMRTSPIGVAVMGIMPSRIASDPPIGQFFTTSTLPANRVTDTPKETLKAVADVAVNIRLSDVTEEGVQKAVLIKAPIAIQRVPVIKAVTTTRPDVFIAAIPGITPIHISVVDTIPSNIPAPAQPAARPTVTPIENAVPQEFNISVGRHSRDAIIVFPDGTGVEPLYLSVIRITNVDELMQEARNTYEIARREREAAERAMAQSFTSVPDELKLKKTLTDKQVTETAAHIILLESNKVLLQQEEAQAVRRSEYLIHIREKFLYVKEISRLRALALAKQREINTLNHSIAELRNKQGTLFALQRRVHAELEIAQAAERLRVEHARLAAEAAERQRIEHARLAAEAAERKRVENVRQVAEAAERRRVENARLAAEAAERKRVENARLAAEAAERQRVENARRAAELEERERIRNERLVAEIAAWQKRVTNPRLTTEAAEQWRIKDEQLTFEEAKWQFYESKRLIAEEAQRLQLEERRITAELEWQVVKSEIFSVDEDTKQQARVALHSWLVFIRRNTFSLPVLHQWQLPQHGFAVGGKASVTLTPEVASGLKESYLKAQEQLSRLATQPIAEPCAVIFATGFQQEKSGDVDHSTGWDSSLALAGSVNLRRMGYYSSITRLPRQGEIDLPVRILMRDHDGRLDIYAVKTGVANVPDKVKIGVAEFDKSKGAYTFITDSTPPRTFIFTPAEPPGAEISPVLSPPDSAPISPQHTGEIEIQPVVTPAILPLPQLDEGDFHDYIIWFPAESGLEPVYVYFNSPYGKTTAKGKYSGRPYNPDKSGGLIQHLDWKDTKINRTGVDKVKLHTKRFGELEDNKLMIERLERILMGELAATDIDKRFYTHEIRELERYRALGVSDGVEDESVWNDAHTATLEDYKINEKTQPLYTPKRRRRMKKLS</sequence>
<dbReference type="Pfam" id="PF03515">
    <property type="entry name" value="Cloacin"/>
    <property type="match status" value="1"/>
</dbReference>
<name>A0ABW9F2R6_9GAMM</name>
<accession>A0ABW9F2R6</accession>
<dbReference type="Pfam" id="PF06958">
    <property type="entry name" value="Pyocin_S"/>
    <property type="match status" value="1"/>
</dbReference>
<feature type="coiled-coil region" evidence="4">
    <location>
        <begin position="456"/>
        <end position="536"/>
    </location>
</feature>
<feature type="coiled-coil region" evidence="4">
    <location>
        <begin position="301"/>
        <end position="328"/>
    </location>
</feature>
<feature type="compositionally biased region" description="Gly residues" evidence="5">
    <location>
        <begin position="12"/>
        <end position="38"/>
    </location>
</feature>
<evidence type="ECO:0000259" key="6">
    <source>
        <dbReference type="Pfam" id="PF03515"/>
    </source>
</evidence>
<dbReference type="Proteomes" id="UP001629523">
    <property type="component" value="Unassembled WGS sequence"/>
</dbReference>
<reference evidence="8 9" key="1">
    <citation type="journal article" date="2024" name="Infect. Genet. Evol.">
        <title>Characteristics and comparative genome analysis of Yersinia enterocolitica and related species associated with human infections in Switzerland 2019-2023.</title>
        <authorList>
            <person name="Stevens M.J.A."/>
            <person name="Horlbog J.A."/>
            <person name="Diethelm A."/>
            <person name="Stephan R."/>
            <person name="Nuesch-Inderbinen M."/>
        </authorList>
    </citation>
    <scope>NUCLEOTIDE SEQUENCE [LARGE SCALE GENOMIC DNA]</scope>
    <source>
        <strain evidence="8 9">N20-0302</strain>
    </source>
</reference>